<keyword evidence="6" id="KW-1133">Transmembrane helix</keyword>
<evidence type="ECO:0000256" key="5">
    <source>
        <dbReference type="ARBA" id="ARBA00023136"/>
    </source>
</evidence>
<keyword evidence="5 6" id="KW-0472">Membrane</keyword>
<comment type="similarity">
    <text evidence="3">Belongs to the band 7/mec-2 family. Flotillin subfamily.</text>
</comment>
<feature type="domain" description="Band 7" evidence="7">
    <location>
        <begin position="22"/>
        <end position="191"/>
    </location>
</feature>
<dbReference type="PANTHER" id="PTHR13806:SF31">
    <property type="entry name" value="FLOTILLIN-LIKE PROTEIN 1-RELATED"/>
    <property type="match status" value="1"/>
</dbReference>
<dbReference type="AlphaFoldDB" id="A0A967KDE8"/>
<evidence type="ECO:0000256" key="4">
    <source>
        <dbReference type="ARBA" id="ARBA00022475"/>
    </source>
</evidence>
<keyword evidence="6" id="KW-0812">Transmembrane</keyword>
<dbReference type="InterPro" id="IPR036013">
    <property type="entry name" value="Band_7/SPFH_dom_sf"/>
</dbReference>
<comment type="caution">
    <text evidence="8">The sequence shown here is derived from an EMBL/GenBank/DDBJ whole genome shotgun (WGS) entry which is preliminary data.</text>
</comment>
<dbReference type="InterPro" id="IPR001107">
    <property type="entry name" value="Band_7"/>
</dbReference>
<proteinExistence type="inferred from homology"/>
<keyword evidence="9" id="KW-1185">Reference proteome</keyword>
<evidence type="ECO:0000313" key="8">
    <source>
        <dbReference type="EMBL" id="NIA72207.1"/>
    </source>
</evidence>
<dbReference type="CDD" id="cd03399">
    <property type="entry name" value="SPFH_flotillin"/>
    <property type="match status" value="1"/>
</dbReference>
<gene>
    <name evidence="8" type="ORF">HBA54_26810</name>
</gene>
<sequence length="583" mass="63138">MEIIFLAGFGTIAFIVVCFIFARLYVRAPKDLAFVKTGLGGQKVVQDGGALKLPVLHDITWVNLRTLRLEVNRQREAAMITFDRMRVDIGVEFYVRVKPNRESIALAAQTLGERTLEGEQLRELVEAKFVDALRGVAAQMNLNDLHEKRTDFVQKVQNAVAGDLEQNGLELESVSLTTLDQTSSEFFNPNNAFDAEGLTRLTEITQLKTKERNEIEQETRIAIEQRNLEADRRAYEINQEKDYARLDTERNVANYAAETRAQTAEKEAEAKRLEEQAAIQAKLAVERRQIESDRDVELTRQDKAITVATKSQEESLAAAEANKARATAVREEEEVKTVARVAEAERQKAVAIVAAKEDAEKNAVGITVAAEAERTAAEDEAGATLITARAEAEATKINAEADAARYKVEADGQEAINAARNVLDDRIIALELKKALIEVMPEVMAASMKAVEKIKDIRVIDFGGGMTGGGALMPGLAGAGGNGGSAAAPGGAALGGGSLPDNIVQSLLNYRMQAPMVDELLTDLGFNAKENPNNMLHRLSQGIVADEAAAKETVKPAVAKAAALAKRTAETKGSPETGTEETA</sequence>
<reference evidence="8" key="1">
    <citation type="submission" date="2020-03" db="EMBL/GenBank/DDBJ databases">
        <title>Genome of Pelagibius litoralis DSM 21314T.</title>
        <authorList>
            <person name="Wang G."/>
        </authorList>
    </citation>
    <scope>NUCLEOTIDE SEQUENCE</scope>
    <source>
        <strain evidence="8">DSM 21314</strain>
    </source>
</reference>
<dbReference type="Proteomes" id="UP000761264">
    <property type="component" value="Unassembled WGS sequence"/>
</dbReference>
<dbReference type="Pfam" id="PF15975">
    <property type="entry name" value="Flot"/>
    <property type="match status" value="1"/>
</dbReference>
<evidence type="ECO:0000256" key="6">
    <source>
        <dbReference type="SAM" id="Phobius"/>
    </source>
</evidence>
<dbReference type="SUPFAM" id="SSF117892">
    <property type="entry name" value="Band 7/SPFH domain"/>
    <property type="match status" value="1"/>
</dbReference>
<dbReference type="SMART" id="SM00244">
    <property type="entry name" value="PHB"/>
    <property type="match status" value="1"/>
</dbReference>
<feature type="transmembrane region" description="Helical" evidence="6">
    <location>
        <begin position="6"/>
        <end position="26"/>
    </location>
</feature>
<dbReference type="InterPro" id="IPR031905">
    <property type="entry name" value="Flotillin_C"/>
</dbReference>
<dbReference type="EMBL" id="JAAQPH010000035">
    <property type="protein sequence ID" value="NIA72207.1"/>
    <property type="molecule type" value="Genomic_DNA"/>
</dbReference>
<protein>
    <submittedName>
        <fullName evidence="8">Flotillin family protein</fullName>
    </submittedName>
</protein>
<evidence type="ECO:0000256" key="1">
    <source>
        <dbReference type="ARBA" id="ARBA00004167"/>
    </source>
</evidence>
<evidence type="ECO:0000313" key="9">
    <source>
        <dbReference type="Proteomes" id="UP000761264"/>
    </source>
</evidence>
<evidence type="ECO:0000256" key="2">
    <source>
        <dbReference type="ARBA" id="ARBA00004236"/>
    </source>
</evidence>
<evidence type="ECO:0000259" key="7">
    <source>
        <dbReference type="SMART" id="SM00244"/>
    </source>
</evidence>
<dbReference type="Gene3D" id="3.30.479.30">
    <property type="entry name" value="Band 7 domain"/>
    <property type="match status" value="1"/>
</dbReference>
<comment type="subcellular location">
    <subcellularLocation>
        <location evidence="2">Cell membrane</location>
    </subcellularLocation>
    <subcellularLocation>
        <location evidence="1">Membrane</location>
        <topology evidence="1">Single-pass membrane protein</topology>
    </subcellularLocation>
</comment>
<dbReference type="PANTHER" id="PTHR13806">
    <property type="entry name" value="FLOTILLIN-RELATED"/>
    <property type="match status" value="1"/>
</dbReference>
<dbReference type="InterPro" id="IPR027705">
    <property type="entry name" value="Flotillin_fam"/>
</dbReference>
<keyword evidence="4" id="KW-1003">Cell membrane</keyword>
<evidence type="ECO:0000256" key="3">
    <source>
        <dbReference type="ARBA" id="ARBA00007161"/>
    </source>
</evidence>
<organism evidence="8 9">
    <name type="scientific">Pelagibius litoralis</name>
    <dbReference type="NCBI Taxonomy" id="374515"/>
    <lineage>
        <taxon>Bacteria</taxon>
        <taxon>Pseudomonadati</taxon>
        <taxon>Pseudomonadota</taxon>
        <taxon>Alphaproteobacteria</taxon>
        <taxon>Rhodospirillales</taxon>
        <taxon>Rhodovibrionaceae</taxon>
        <taxon>Pelagibius</taxon>
    </lineage>
</organism>
<dbReference type="GO" id="GO:0005886">
    <property type="term" value="C:plasma membrane"/>
    <property type="evidence" value="ECO:0007669"/>
    <property type="project" value="UniProtKB-SubCell"/>
</dbReference>
<dbReference type="Pfam" id="PF01145">
    <property type="entry name" value="Band_7"/>
    <property type="match status" value="1"/>
</dbReference>
<accession>A0A967KDE8</accession>
<name>A0A967KDE8_9PROT</name>
<dbReference type="RefSeq" id="WP_167231164.1">
    <property type="nucleotide sequence ID" value="NZ_JAAQPH010000035.1"/>
</dbReference>